<evidence type="ECO:0000313" key="2">
    <source>
        <dbReference type="EMBL" id="KAK4222660.1"/>
    </source>
</evidence>
<sequence>MLNIGTFFSLGQVSCIFLSGQYFSFHFNTSFNISRFFVTFVCNFLQSSYMFVDLLFFFLFRSRGLMYMNRNYKKF</sequence>
<feature type="transmembrane region" description="Helical" evidence="1">
    <location>
        <begin position="36"/>
        <end position="60"/>
    </location>
</feature>
<organism evidence="2 3">
    <name type="scientific">Podospora fimiseda</name>
    <dbReference type="NCBI Taxonomy" id="252190"/>
    <lineage>
        <taxon>Eukaryota</taxon>
        <taxon>Fungi</taxon>
        <taxon>Dikarya</taxon>
        <taxon>Ascomycota</taxon>
        <taxon>Pezizomycotina</taxon>
        <taxon>Sordariomycetes</taxon>
        <taxon>Sordariomycetidae</taxon>
        <taxon>Sordariales</taxon>
        <taxon>Podosporaceae</taxon>
        <taxon>Podospora</taxon>
    </lineage>
</organism>
<evidence type="ECO:0000256" key="1">
    <source>
        <dbReference type="SAM" id="Phobius"/>
    </source>
</evidence>
<keyword evidence="1" id="KW-1133">Transmembrane helix</keyword>
<protein>
    <submittedName>
        <fullName evidence="2">Uncharacterized protein</fullName>
    </submittedName>
</protein>
<evidence type="ECO:0000313" key="3">
    <source>
        <dbReference type="Proteomes" id="UP001301958"/>
    </source>
</evidence>
<dbReference type="EMBL" id="MU865460">
    <property type="protein sequence ID" value="KAK4222660.1"/>
    <property type="molecule type" value="Genomic_DNA"/>
</dbReference>
<dbReference type="AlphaFoldDB" id="A0AAN6YQ86"/>
<comment type="caution">
    <text evidence="2">The sequence shown here is derived from an EMBL/GenBank/DDBJ whole genome shotgun (WGS) entry which is preliminary data.</text>
</comment>
<keyword evidence="1" id="KW-0472">Membrane</keyword>
<accession>A0AAN6YQ86</accession>
<reference evidence="2" key="2">
    <citation type="submission" date="2023-05" db="EMBL/GenBank/DDBJ databases">
        <authorList>
            <consortium name="Lawrence Berkeley National Laboratory"/>
            <person name="Steindorff A."/>
            <person name="Hensen N."/>
            <person name="Bonometti L."/>
            <person name="Westerberg I."/>
            <person name="Brannstrom I.O."/>
            <person name="Guillou S."/>
            <person name="Cros-Aarteil S."/>
            <person name="Calhoun S."/>
            <person name="Haridas S."/>
            <person name="Kuo A."/>
            <person name="Mondo S."/>
            <person name="Pangilinan J."/>
            <person name="Riley R."/>
            <person name="Labutti K."/>
            <person name="Andreopoulos B."/>
            <person name="Lipzen A."/>
            <person name="Chen C."/>
            <person name="Yanf M."/>
            <person name="Daum C."/>
            <person name="Ng V."/>
            <person name="Clum A."/>
            <person name="Ohm R."/>
            <person name="Martin F."/>
            <person name="Silar P."/>
            <person name="Natvig D."/>
            <person name="Lalanne C."/>
            <person name="Gautier V."/>
            <person name="Ament-Velasquez S.L."/>
            <person name="Kruys A."/>
            <person name="Hutchinson M.I."/>
            <person name="Powell A.J."/>
            <person name="Barry K."/>
            <person name="Miller A.N."/>
            <person name="Grigoriev I.V."/>
            <person name="Debuchy R."/>
            <person name="Gladieux P."/>
            <person name="Thoren M.H."/>
            <person name="Johannesson H."/>
        </authorList>
    </citation>
    <scope>NUCLEOTIDE SEQUENCE</scope>
    <source>
        <strain evidence="2">CBS 990.96</strain>
    </source>
</reference>
<gene>
    <name evidence="2" type="ORF">QBC38DRAFT_489325</name>
</gene>
<reference evidence="2" key="1">
    <citation type="journal article" date="2023" name="Mol. Phylogenet. Evol.">
        <title>Genome-scale phylogeny and comparative genomics of the fungal order Sordariales.</title>
        <authorList>
            <person name="Hensen N."/>
            <person name="Bonometti L."/>
            <person name="Westerberg I."/>
            <person name="Brannstrom I.O."/>
            <person name="Guillou S."/>
            <person name="Cros-Aarteil S."/>
            <person name="Calhoun S."/>
            <person name="Haridas S."/>
            <person name="Kuo A."/>
            <person name="Mondo S."/>
            <person name="Pangilinan J."/>
            <person name="Riley R."/>
            <person name="LaButti K."/>
            <person name="Andreopoulos B."/>
            <person name="Lipzen A."/>
            <person name="Chen C."/>
            <person name="Yan M."/>
            <person name="Daum C."/>
            <person name="Ng V."/>
            <person name="Clum A."/>
            <person name="Steindorff A."/>
            <person name="Ohm R.A."/>
            <person name="Martin F."/>
            <person name="Silar P."/>
            <person name="Natvig D.O."/>
            <person name="Lalanne C."/>
            <person name="Gautier V."/>
            <person name="Ament-Velasquez S.L."/>
            <person name="Kruys A."/>
            <person name="Hutchinson M.I."/>
            <person name="Powell A.J."/>
            <person name="Barry K."/>
            <person name="Miller A.N."/>
            <person name="Grigoriev I.V."/>
            <person name="Debuchy R."/>
            <person name="Gladieux P."/>
            <person name="Hiltunen Thoren M."/>
            <person name="Johannesson H."/>
        </authorList>
    </citation>
    <scope>NUCLEOTIDE SEQUENCE</scope>
    <source>
        <strain evidence="2">CBS 990.96</strain>
    </source>
</reference>
<feature type="transmembrane region" description="Helical" evidence="1">
    <location>
        <begin position="7"/>
        <end position="24"/>
    </location>
</feature>
<keyword evidence="3" id="KW-1185">Reference proteome</keyword>
<name>A0AAN6YQ86_9PEZI</name>
<keyword evidence="1" id="KW-0812">Transmembrane</keyword>
<dbReference type="Proteomes" id="UP001301958">
    <property type="component" value="Unassembled WGS sequence"/>
</dbReference>
<proteinExistence type="predicted"/>